<reference evidence="1" key="1">
    <citation type="submission" date="2024-09" db="EMBL/GenBank/DDBJ databases">
        <authorList>
            <person name="Liu J."/>
        </authorList>
    </citation>
    <scope>NUCLEOTIDE SEQUENCE</scope>
    <source>
        <strain evidence="1">NBU2967</strain>
    </source>
</reference>
<sequence length="81" mass="9430">MNFFRIILLSAICHTFISCRETLGEQHQDSRKEQSVPSYDSVQLRKTPDVDKSRDSDDTKPKKPLRSKKRDTLKPLQAKLQ</sequence>
<dbReference type="Proteomes" id="UP001595191">
    <property type="component" value="Unassembled WGS sequence"/>
</dbReference>
<name>A0ACC7LFL3_9FLAO</name>
<comment type="caution">
    <text evidence="1">The sequence shown here is derived from an EMBL/GenBank/DDBJ whole genome shotgun (WGS) entry which is preliminary data.</text>
</comment>
<evidence type="ECO:0000313" key="2">
    <source>
        <dbReference type="Proteomes" id="UP001595191"/>
    </source>
</evidence>
<gene>
    <name evidence="1" type="ORF">ACEZ3G_03145</name>
</gene>
<organism evidence="1 2">
    <name type="scientific">Meishania litoralis</name>
    <dbReference type="NCBI Taxonomy" id="3434685"/>
    <lineage>
        <taxon>Bacteria</taxon>
        <taxon>Pseudomonadati</taxon>
        <taxon>Bacteroidota</taxon>
        <taxon>Flavobacteriia</taxon>
        <taxon>Flavobacteriales</taxon>
        <taxon>Flavobacteriaceae</taxon>
        <taxon>Meishania</taxon>
    </lineage>
</organism>
<keyword evidence="2" id="KW-1185">Reference proteome</keyword>
<proteinExistence type="predicted"/>
<dbReference type="EMBL" id="JBHFPV010000001">
    <property type="protein sequence ID" value="MFH6602458.1"/>
    <property type="molecule type" value="Genomic_DNA"/>
</dbReference>
<evidence type="ECO:0000313" key="1">
    <source>
        <dbReference type="EMBL" id="MFH6602458.1"/>
    </source>
</evidence>
<protein>
    <submittedName>
        <fullName evidence="1">Uncharacterized protein</fullName>
    </submittedName>
</protein>
<accession>A0ACC7LFL3</accession>